<evidence type="ECO:0000256" key="5">
    <source>
        <dbReference type="PROSITE-ProRule" id="PRU01248"/>
    </source>
</evidence>
<dbReference type="SUPFAM" id="SSF56349">
    <property type="entry name" value="DNA breaking-rejoining enzymes"/>
    <property type="match status" value="1"/>
</dbReference>
<comment type="similarity">
    <text evidence="1">Belongs to the 'phage' integrase family.</text>
</comment>
<evidence type="ECO:0000313" key="8">
    <source>
        <dbReference type="EMBL" id="OUQ74512.1"/>
    </source>
</evidence>
<dbReference type="AlphaFoldDB" id="A0A1Y4VWL2"/>
<dbReference type="Proteomes" id="UP000195859">
    <property type="component" value="Unassembled WGS sequence"/>
</dbReference>
<dbReference type="PROSITE" id="PS51900">
    <property type="entry name" value="CB"/>
    <property type="match status" value="1"/>
</dbReference>
<evidence type="ECO:0000256" key="1">
    <source>
        <dbReference type="ARBA" id="ARBA00008857"/>
    </source>
</evidence>
<dbReference type="Gene3D" id="1.10.443.10">
    <property type="entry name" value="Intergrase catalytic core"/>
    <property type="match status" value="1"/>
</dbReference>
<keyword evidence="2" id="KW-0229">DNA integration</keyword>
<dbReference type="PANTHER" id="PTHR30349:SF64">
    <property type="entry name" value="PROPHAGE INTEGRASE INTD-RELATED"/>
    <property type="match status" value="1"/>
</dbReference>
<evidence type="ECO:0000256" key="2">
    <source>
        <dbReference type="ARBA" id="ARBA00022908"/>
    </source>
</evidence>
<dbReference type="PANTHER" id="PTHR30349">
    <property type="entry name" value="PHAGE INTEGRASE-RELATED"/>
    <property type="match status" value="1"/>
</dbReference>
<dbReference type="GO" id="GO:0003677">
    <property type="term" value="F:DNA binding"/>
    <property type="evidence" value="ECO:0007669"/>
    <property type="project" value="UniProtKB-UniRule"/>
</dbReference>
<evidence type="ECO:0000256" key="3">
    <source>
        <dbReference type="ARBA" id="ARBA00023125"/>
    </source>
</evidence>
<keyword evidence="4" id="KW-0233">DNA recombination</keyword>
<evidence type="ECO:0000256" key="4">
    <source>
        <dbReference type="ARBA" id="ARBA00023172"/>
    </source>
</evidence>
<sequence>MQSMKKIINEFIEEMRLEGKAGGTLREYKQRLEEFSRYLNYKNRPIDQITHEDVSEFTKTLFKKCQKITTVRCKLSAIRVFSLWANKKGYMDSVIISPGDYPKNVKNRRIKRLTNEELQIFKSYIDGLQPNARAVFWLLYGSGCRVGEAAHLRASDVTLRGKVVYIDIKDAKWGSDRCIPIIDKQAAEIVWKYRAELEIDNRPLFRISKRTIQGYATQFAQTTGISFHCHLLRHTFAALLTERGVPLTTVQYLLGHKSLGMTAHYAQSALVDMSPFLPEINLKNVEGED</sequence>
<dbReference type="InterPro" id="IPR044068">
    <property type="entry name" value="CB"/>
</dbReference>
<gene>
    <name evidence="8" type="ORF">B5E44_09510</name>
</gene>
<evidence type="ECO:0000313" key="9">
    <source>
        <dbReference type="Proteomes" id="UP000195859"/>
    </source>
</evidence>
<dbReference type="InterPro" id="IPR050090">
    <property type="entry name" value="Tyrosine_recombinase_XerCD"/>
</dbReference>
<dbReference type="EMBL" id="NFLZ01000037">
    <property type="protein sequence ID" value="OUQ74512.1"/>
    <property type="molecule type" value="Genomic_DNA"/>
</dbReference>
<dbReference type="Gene3D" id="1.10.150.130">
    <property type="match status" value="1"/>
</dbReference>
<keyword evidence="3 5" id="KW-0238">DNA-binding</keyword>
<comment type="caution">
    <text evidence="8">The sequence shown here is derived from an EMBL/GenBank/DDBJ whole genome shotgun (WGS) entry which is preliminary data.</text>
</comment>
<accession>A0A1Y4VWL2</accession>
<organism evidence="8 9">
    <name type="scientific">Lactobacillus gallinarum</name>
    <dbReference type="NCBI Taxonomy" id="52242"/>
    <lineage>
        <taxon>Bacteria</taxon>
        <taxon>Bacillati</taxon>
        <taxon>Bacillota</taxon>
        <taxon>Bacilli</taxon>
        <taxon>Lactobacillales</taxon>
        <taxon>Lactobacillaceae</taxon>
        <taxon>Lactobacillus</taxon>
    </lineage>
</organism>
<dbReference type="InterPro" id="IPR010998">
    <property type="entry name" value="Integrase_recombinase_N"/>
</dbReference>
<dbReference type="InterPro" id="IPR013762">
    <property type="entry name" value="Integrase-like_cat_sf"/>
</dbReference>
<dbReference type="GO" id="GO:0006310">
    <property type="term" value="P:DNA recombination"/>
    <property type="evidence" value="ECO:0007669"/>
    <property type="project" value="UniProtKB-KW"/>
</dbReference>
<dbReference type="GO" id="GO:0015074">
    <property type="term" value="P:DNA integration"/>
    <property type="evidence" value="ECO:0007669"/>
    <property type="project" value="UniProtKB-KW"/>
</dbReference>
<dbReference type="InterPro" id="IPR004107">
    <property type="entry name" value="Integrase_SAM-like_N"/>
</dbReference>
<evidence type="ECO:0000259" key="7">
    <source>
        <dbReference type="PROSITE" id="PS51900"/>
    </source>
</evidence>
<dbReference type="Pfam" id="PF00589">
    <property type="entry name" value="Phage_integrase"/>
    <property type="match status" value="1"/>
</dbReference>
<protein>
    <submittedName>
        <fullName evidence="8">Integrase</fullName>
    </submittedName>
</protein>
<feature type="domain" description="Core-binding (CB)" evidence="7">
    <location>
        <begin position="2"/>
        <end position="86"/>
    </location>
</feature>
<feature type="domain" description="Tyr recombinase" evidence="6">
    <location>
        <begin position="108"/>
        <end position="278"/>
    </location>
</feature>
<dbReference type="InterPro" id="IPR011010">
    <property type="entry name" value="DNA_brk_join_enz"/>
</dbReference>
<proteinExistence type="inferred from homology"/>
<evidence type="ECO:0000259" key="6">
    <source>
        <dbReference type="PROSITE" id="PS51898"/>
    </source>
</evidence>
<name>A0A1Y4VWL2_9LACO</name>
<dbReference type="Pfam" id="PF02899">
    <property type="entry name" value="Phage_int_SAM_1"/>
    <property type="match status" value="1"/>
</dbReference>
<dbReference type="InterPro" id="IPR002104">
    <property type="entry name" value="Integrase_catalytic"/>
</dbReference>
<reference evidence="9" key="1">
    <citation type="submission" date="2017-04" db="EMBL/GenBank/DDBJ databases">
        <title>Function of individual gut microbiota members based on whole genome sequencing of pure cultures obtained from chicken caecum.</title>
        <authorList>
            <person name="Medvecky M."/>
            <person name="Cejkova D."/>
            <person name="Polansky O."/>
            <person name="Karasova D."/>
            <person name="Kubasova T."/>
            <person name="Cizek A."/>
            <person name="Rychlik I."/>
        </authorList>
    </citation>
    <scope>NUCLEOTIDE SEQUENCE [LARGE SCALE GENOMIC DNA]</scope>
    <source>
        <strain evidence="9">An101</strain>
    </source>
</reference>
<dbReference type="PROSITE" id="PS51898">
    <property type="entry name" value="TYR_RECOMBINASE"/>
    <property type="match status" value="1"/>
</dbReference>
<dbReference type="CDD" id="cd00397">
    <property type="entry name" value="DNA_BRE_C"/>
    <property type="match status" value="1"/>
</dbReference>